<reference evidence="1" key="2">
    <citation type="journal article" date="2015" name="Data Brief">
        <title>Shoot transcriptome of the giant reed, Arundo donax.</title>
        <authorList>
            <person name="Barrero R.A."/>
            <person name="Guerrero F.D."/>
            <person name="Moolhuijzen P."/>
            <person name="Goolsby J.A."/>
            <person name="Tidwell J."/>
            <person name="Bellgard S.E."/>
            <person name="Bellgard M.I."/>
        </authorList>
    </citation>
    <scope>NUCLEOTIDE SEQUENCE</scope>
    <source>
        <tissue evidence="1">Shoot tissue taken approximately 20 cm above the soil surface</tissue>
    </source>
</reference>
<dbReference type="AlphaFoldDB" id="A0A0A8YMM3"/>
<protein>
    <submittedName>
        <fullName evidence="1">Uncharacterized protein</fullName>
    </submittedName>
</protein>
<evidence type="ECO:0000313" key="1">
    <source>
        <dbReference type="EMBL" id="JAD26335.1"/>
    </source>
</evidence>
<organism evidence="1">
    <name type="scientific">Arundo donax</name>
    <name type="common">Giant reed</name>
    <name type="synonym">Donax arundinaceus</name>
    <dbReference type="NCBI Taxonomy" id="35708"/>
    <lineage>
        <taxon>Eukaryota</taxon>
        <taxon>Viridiplantae</taxon>
        <taxon>Streptophyta</taxon>
        <taxon>Embryophyta</taxon>
        <taxon>Tracheophyta</taxon>
        <taxon>Spermatophyta</taxon>
        <taxon>Magnoliopsida</taxon>
        <taxon>Liliopsida</taxon>
        <taxon>Poales</taxon>
        <taxon>Poaceae</taxon>
        <taxon>PACMAD clade</taxon>
        <taxon>Arundinoideae</taxon>
        <taxon>Arundineae</taxon>
        <taxon>Arundo</taxon>
    </lineage>
</organism>
<sequence length="43" mass="4773">MINSIFNPKFNFQSNPQGTSERISGALLSMYQPYGYGSSILIT</sequence>
<name>A0A0A8YMM3_ARUDO</name>
<dbReference type="EMBL" id="GBRH01271560">
    <property type="protein sequence ID" value="JAD26335.1"/>
    <property type="molecule type" value="Transcribed_RNA"/>
</dbReference>
<reference evidence="1" key="1">
    <citation type="submission" date="2014-09" db="EMBL/GenBank/DDBJ databases">
        <authorList>
            <person name="Magalhaes I.L.F."/>
            <person name="Oliveira U."/>
            <person name="Santos F.R."/>
            <person name="Vidigal T.H.D.A."/>
            <person name="Brescovit A.D."/>
            <person name="Santos A.J."/>
        </authorList>
    </citation>
    <scope>NUCLEOTIDE SEQUENCE</scope>
    <source>
        <tissue evidence="1">Shoot tissue taken approximately 20 cm above the soil surface</tissue>
    </source>
</reference>
<proteinExistence type="predicted"/>
<accession>A0A0A8YMM3</accession>